<feature type="topological domain" description="Extracellular" evidence="8">
    <location>
        <begin position="1"/>
        <end position="2"/>
    </location>
</feature>
<dbReference type="EMBL" id="JADCLJ010000019">
    <property type="protein sequence ID" value="MBE4908286.1"/>
    <property type="molecule type" value="Genomic_DNA"/>
</dbReference>
<evidence type="ECO:0000256" key="8">
    <source>
        <dbReference type="HAMAP-Rule" id="MF_00728"/>
    </source>
</evidence>
<evidence type="ECO:0000256" key="4">
    <source>
        <dbReference type="ARBA" id="ARBA00023054"/>
    </source>
</evidence>
<feature type="transmembrane region" description="Helical" evidence="9">
    <location>
        <begin position="6"/>
        <end position="22"/>
    </location>
</feature>
<dbReference type="NCBIfam" id="NF003413">
    <property type="entry name" value="PRK04778.1-7"/>
    <property type="match status" value="1"/>
</dbReference>
<evidence type="ECO:0000256" key="6">
    <source>
        <dbReference type="ARBA" id="ARBA00023210"/>
    </source>
</evidence>
<evidence type="ECO:0000256" key="3">
    <source>
        <dbReference type="ARBA" id="ARBA00022989"/>
    </source>
</evidence>
<name>A0ABR9QIH2_9BACI</name>
<reference evidence="10 11" key="1">
    <citation type="submission" date="2020-10" db="EMBL/GenBank/DDBJ databases">
        <title>Bacillus sp. HD4P25, an endophyte from a halophyte.</title>
        <authorList>
            <person name="Sun J.-Q."/>
        </authorList>
    </citation>
    <scope>NUCLEOTIDE SEQUENCE [LARGE SCALE GENOMIC DNA]</scope>
    <source>
        <strain evidence="10 11">YIM 93174</strain>
    </source>
</reference>
<comment type="subcellular location">
    <subcellularLocation>
        <location evidence="8">Cell membrane</location>
        <topology evidence="8">Single-pass membrane protein</topology>
    </subcellularLocation>
    <text evidence="8">Colocalized with FtsZ to the nascent septal site.</text>
</comment>
<sequence>MEIIIGIIIVVALILILGIYFRKKIYKEVDRLEAWKIDVMNRPVTDEISKVKELNMTGQTEELFERWRRQWDEIVTLNLPNIEEYLFDAEELADKYRFSKSKAVLQKIENTLQQTEETIAKILEELKDLIGSEEKNRVEIGELKSTYRNVKKSLLAHHLSFGKAEVALEKKLEEVNEKFSTFEEATTQGNYLEAREIVLFIKDSLSIMKEYISEIPELLSEYQSYIPSQLDDLIDGYKEMQNNGFMLDHLQVENEVEFLRNKVVENLNRIEKLEIKEAKEAIIEIKDSLEGLYDLLEKEVTANHYVQQEVSKIEQVLHSLHEESKSSGDETELVQQSYRLTEEEIQTHKAIVKQIKQLLKQFLSIQSKLNEDHIAYSLIQDELEDVHAQIESVKEQHIKYCESLQTLRKDELYARDQLSEMRKALTESKRLLSKSNVPGLPQGYKELLIDAKESLEAVVIKLEEKPLNMKVVNQTLKEAQDIVANTTTMTEDLIEQVYLVEQVIQYGNRYRSSYRSISEALLEAEKSFRNYEYETALEQAASAIEEIEPGALKRIQSILDDRELIQHI</sequence>
<evidence type="ECO:0000256" key="1">
    <source>
        <dbReference type="ARBA" id="ARBA00022618"/>
    </source>
</evidence>
<keyword evidence="3 8" id="KW-1133">Transmembrane helix</keyword>
<evidence type="ECO:0000256" key="9">
    <source>
        <dbReference type="SAM" id="Phobius"/>
    </source>
</evidence>
<protein>
    <recommendedName>
        <fullName evidence="8">Septation ring formation regulator EzrA</fullName>
    </recommendedName>
</protein>
<comment type="function">
    <text evidence="8">Negative regulator of FtsZ ring formation; modulates the frequency and position of FtsZ ring formation. Inhibits FtsZ ring formation at polar sites. Interacts either with FtsZ or with one of its binding partners to promote depolymerization.</text>
</comment>
<feature type="coiled-coil region" evidence="8">
    <location>
        <begin position="98"/>
        <end position="132"/>
    </location>
</feature>
<keyword evidence="6 8" id="KW-0717">Septation</keyword>
<evidence type="ECO:0000313" key="11">
    <source>
        <dbReference type="Proteomes" id="UP001516662"/>
    </source>
</evidence>
<keyword evidence="11" id="KW-1185">Reference proteome</keyword>
<comment type="similarity">
    <text evidence="8">Belongs to the EzrA family.</text>
</comment>
<evidence type="ECO:0000256" key="2">
    <source>
        <dbReference type="ARBA" id="ARBA00022692"/>
    </source>
</evidence>
<keyword evidence="4 8" id="KW-0175">Coiled coil</keyword>
<dbReference type="InterPro" id="IPR010379">
    <property type="entry name" value="EzrA"/>
</dbReference>
<keyword evidence="2 8" id="KW-0812">Transmembrane</keyword>
<proteinExistence type="inferred from homology"/>
<comment type="caution">
    <text evidence="10">The sequence shown here is derived from an EMBL/GenBank/DDBJ whole genome shotgun (WGS) entry which is preliminary data.</text>
</comment>
<organism evidence="10 11">
    <name type="scientific">Litchfieldia luteola</name>
    <dbReference type="NCBI Taxonomy" id="682179"/>
    <lineage>
        <taxon>Bacteria</taxon>
        <taxon>Bacillati</taxon>
        <taxon>Bacillota</taxon>
        <taxon>Bacilli</taxon>
        <taxon>Bacillales</taxon>
        <taxon>Bacillaceae</taxon>
        <taxon>Litchfieldia</taxon>
    </lineage>
</organism>
<evidence type="ECO:0000256" key="7">
    <source>
        <dbReference type="ARBA" id="ARBA00023306"/>
    </source>
</evidence>
<keyword evidence="7 8" id="KW-0131">Cell cycle</keyword>
<keyword evidence="8" id="KW-1003">Cell membrane</keyword>
<dbReference type="RefSeq" id="WP_193535824.1">
    <property type="nucleotide sequence ID" value="NZ_JADCLJ010000019.1"/>
</dbReference>
<evidence type="ECO:0000256" key="5">
    <source>
        <dbReference type="ARBA" id="ARBA00023136"/>
    </source>
</evidence>
<keyword evidence="1 8" id="KW-0132">Cell division</keyword>
<dbReference type="Pfam" id="PF06160">
    <property type="entry name" value="EzrA"/>
    <property type="match status" value="1"/>
</dbReference>
<dbReference type="Proteomes" id="UP001516662">
    <property type="component" value="Unassembled WGS sequence"/>
</dbReference>
<evidence type="ECO:0000313" key="10">
    <source>
        <dbReference type="EMBL" id="MBE4908286.1"/>
    </source>
</evidence>
<feature type="topological domain" description="Cytoplasmic" evidence="8">
    <location>
        <begin position="22"/>
        <end position="568"/>
    </location>
</feature>
<accession>A0ABR9QIH2</accession>
<gene>
    <name evidence="8 10" type="primary">ezrA</name>
    <name evidence="10" type="ORF">IMZ08_09480</name>
</gene>
<keyword evidence="5 8" id="KW-0472">Membrane</keyword>
<dbReference type="HAMAP" id="MF_00728">
    <property type="entry name" value="EzrA"/>
    <property type="match status" value="1"/>
</dbReference>